<organism evidence="2 3">
    <name type="scientific">Marasmius tenuissimus</name>
    <dbReference type="NCBI Taxonomy" id="585030"/>
    <lineage>
        <taxon>Eukaryota</taxon>
        <taxon>Fungi</taxon>
        <taxon>Dikarya</taxon>
        <taxon>Basidiomycota</taxon>
        <taxon>Agaricomycotina</taxon>
        <taxon>Agaricomycetes</taxon>
        <taxon>Agaricomycetidae</taxon>
        <taxon>Agaricales</taxon>
        <taxon>Marasmiineae</taxon>
        <taxon>Marasmiaceae</taxon>
        <taxon>Marasmius</taxon>
    </lineage>
</organism>
<sequence>MSLKDHIYTANQILSTPPPPSLRDILTAYRTKGDGDREMLLAMLNAKSAEDNRLAQTASLQRTLLEVYNQPLPPIESVSRKRPRESSPPPSMHYPYRSRVPLSPYSEEPNSPPIEPLARVAPRTSSTRSRSPSS</sequence>
<feature type="region of interest" description="Disordered" evidence="1">
    <location>
        <begin position="68"/>
        <end position="134"/>
    </location>
</feature>
<keyword evidence="3" id="KW-1185">Reference proteome</keyword>
<proteinExistence type="predicted"/>
<reference evidence="2 3" key="1">
    <citation type="submission" date="2024-05" db="EMBL/GenBank/DDBJ databases">
        <title>A draft genome resource for the thread blight pathogen Marasmius tenuissimus strain MS-2.</title>
        <authorList>
            <person name="Yulfo-Soto G.E."/>
            <person name="Baruah I.K."/>
            <person name="Amoako-Attah I."/>
            <person name="Bukari Y."/>
            <person name="Meinhardt L.W."/>
            <person name="Bailey B.A."/>
            <person name="Cohen S.P."/>
        </authorList>
    </citation>
    <scope>NUCLEOTIDE SEQUENCE [LARGE SCALE GENOMIC DNA]</scope>
    <source>
        <strain evidence="2 3">MS-2</strain>
    </source>
</reference>
<evidence type="ECO:0000313" key="2">
    <source>
        <dbReference type="EMBL" id="KAL0072199.1"/>
    </source>
</evidence>
<protein>
    <submittedName>
        <fullName evidence="2">Uncharacterized protein</fullName>
    </submittedName>
</protein>
<gene>
    <name evidence="2" type="ORF">AAF712_001124</name>
</gene>
<dbReference type="Proteomes" id="UP001437256">
    <property type="component" value="Unassembled WGS sequence"/>
</dbReference>
<name>A0ABR3AFW6_9AGAR</name>
<evidence type="ECO:0000313" key="3">
    <source>
        <dbReference type="Proteomes" id="UP001437256"/>
    </source>
</evidence>
<comment type="caution">
    <text evidence="2">The sequence shown here is derived from an EMBL/GenBank/DDBJ whole genome shotgun (WGS) entry which is preliminary data.</text>
</comment>
<dbReference type="EMBL" id="JBBXMP010000002">
    <property type="protein sequence ID" value="KAL0072199.1"/>
    <property type="molecule type" value="Genomic_DNA"/>
</dbReference>
<accession>A0ABR3AFW6</accession>
<evidence type="ECO:0000256" key="1">
    <source>
        <dbReference type="SAM" id="MobiDB-lite"/>
    </source>
</evidence>
<feature type="compositionally biased region" description="Low complexity" evidence="1">
    <location>
        <begin position="122"/>
        <end position="134"/>
    </location>
</feature>